<keyword evidence="1" id="KW-0472">Membrane</keyword>
<sequence>MKHQMSNMSRVLVTLASASFILLFWFPFWRIDLFAPQYPEGLTMYIWIHTLTGEVDIINGLNHYIGMKNIEPAMFPEFSYLRYVVLFFILFGGIVAVYGRRSLLLVFLLILIAAGALAMYDFYQWGYDYGHDLNPQAPIRVPGLSYQPPVLGHKRLLNFDAYSFPHIGGWVVICAGALIAGTWSYEWFRARKRKSRPLAKRTAIAAILGLLFLAACTSGPQPFDAGKDACHFCKMNLTDTRFGAELITSKGKVFKFDDLHCLAAFQKAGTVAEKDVKQLYTINFSAPNTFLELNTAVLVTSPALKSPMGSSTAAFTDTTAAALFLKDTSARQRNWTALREALTN</sequence>
<dbReference type="EMBL" id="CP119311">
    <property type="protein sequence ID" value="WEK33914.1"/>
    <property type="molecule type" value="Genomic_DNA"/>
</dbReference>
<keyword evidence="1" id="KW-1133">Transmembrane helix</keyword>
<proteinExistence type="predicted"/>
<keyword evidence="1" id="KW-0812">Transmembrane</keyword>
<dbReference type="Pfam" id="PF05573">
    <property type="entry name" value="NosL"/>
    <property type="match status" value="1"/>
</dbReference>
<feature type="transmembrane region" description="Helical" evidence="1">
    <location>
        <begin position="103"/>
        <end position="123"/>
    </location>
</feature>
<dbReference type="AlphaFoldDB" id="A0AAJ5WPZ7"/>
<dbReference type="PANTHER" id="PTHR41247">
    <property type="entry name" value="HTH-TYPE TRANSCRIPTIONAL REPRESSOR YCNK"/>
    <property type="match status" value="1"/>
</dbReference>
<feature type="transmembrane region" description="Helical" evidence="1">
    <location>
        <begin position="198"/>
        <end position="215"/>
    </location>
</feature>
<accession>A0AAJ5WPZ7</accession>
<evidence type="ECO:0000313" key="3">
    <source>
        <dbReference type="Proteomes" id="UP001220610"/>
    </source>
</evidence>
<dbReference type="Proteomes" id="UP001220610">
    <property type="component" value="Chromosome"/>
</dbReference>
<gene>
    <name evidence="2" type="ORF">P0Y53_15605</name>
</gene>
<dbReference type="SUPFAM" id="SSF160387">
    <property type="entry name" value="NosL/MerB-like"/>
    <property type="match status" value="1"/>
</dbReference>
<dbReference type="PANTHER" id="PTHR41247:SF1">
    <property type="entry name" value="HTH-TYPE TRANSCRIPTIONAL REPRESSOR YCNK"/>
    <property type="match status" value="1"/>
</dbReference>
<feature type="transmembrane region" description="Helical" evidence="1">
    <location>
        <begin position="167"/>
        <end position="186"/>
    </location>
</feature>
<protein>
    <submittedName>
        <fullName evidence="2">Nitrous oxide reductase accessory protein NosL</fullName>
    </submittedName>
</protein>
<reference evidence="2" key="1">
    <citation type="submission" date="2023-03" db="EMBL/GenBank/DDBJ databases">
        <title>Andean soil-derived lignocellulolytic bacterial consortium as a source of novel taxa and putative plastic-active enzymes.</title>
        <authorList>
            <person name="Diaz-Garcia L."/>
            <person name="Chuvochina M."/>
            <person name="Feuerriegel G."/>
            <person name="Bunk B."/>
            <person name="Sproer C."/>
            <person name="Streit W.R."/>
            <person name="Rodriguez L.M."/>
            <person name="Overmann J."/>
            <person name="Jimenez D.J."/>
        </authorList>
    </citation>
    <scope>NUCLEOTIDE SEQUENCE</scope>
    <source>
        <strain evidence="2">MAG 7</strain>
    </source>
</reference>
<feature type="transmembrane region" description="Helical" evidence="1">
    <location>
        <begin position="80"/>
        <end position="98"/>
    </location>
</feature>
<evidence type="ECO:0000313" key="2">
    <source>
        <dbReference type="EMBL" id="WEK33914.1"/>
    </source>
</evidence>
<name>A0AAJ5WPZ7_9BACT</name>
<evidence type="ECO:0000256" key="1">
    <source>
        <dbReference type="SAM" id="Phobius"/>
    </source>
</evidence>
<dbReference type="InterPro" id="IPR008719">
    <property type="entry name" value="N2O_reductase_NosL"/>
</dbReference>
<organism evidence="2 3">
    <name type="scientific">Candidatus Pseudobacter hemicellulosilyticus</name>
    <dbReference type="NCBI Taxonomy" id="3121375"/>
    <lineage>
        <taxon>Bacteria</taxon>
        <taxon>Pseudomonadati</taxon>
        <taxon>Bacteroidota</taxon>
        <taxon>Chitinophagia</taxon>
        <taxon>Chitinophagales</taxon>
        <taxon>Chitinophagaceae</taxon>
        <taxon>Pseudobacter</taxon>
    </lineage>
</organism>